<accession>A0AAV7VDT5</accession>
<reference evidence="2" key="1">
    <citation type="journal article" date="2022" name="bioRxiv">
        <title>Sequencing and chromosome-scale assembly of the giantPleurodeles waltlgenome.</title>
        <authorList>
            <person name="Brown T."/>
            <person name="Elewa A."/>
            <person name="Iarovenko S."/>
            <person name="Subramanian E."/>
            <person name="Araus A.J."/>
            <person name="Petzold A."/>
            <person name="Susuki M."/>
            <person name="Suzuki K.-i.T."/>
            <person name="Hayashi T."/>
            <person name="Toyoda A."/>
            <person name="Oliveira C."/>
            <person name="Osipova E."/>
            <person name="Leigh N.D."/>
            <person name="Simon A."/>
            <person name="Yun M.H."/>
        </authorList>
    </citation>
    <scope>NUCLEOTIDE SEQUENCE</scope>
    <source>
        <strain evidence="2">20211129_DDA</strain>
        <tissue evidence="2">Liver</tissue>
    </source>
</reference>
<feature type="compositionally biased region" description="Basic and acidic residues" evidence="1">
    <location>
        <begin position="45"/>
        <end position="55"/>
    </location>
</feature>
<comment type="caution">
    <text evidence="2">The sequence shown here is derived from an EMBL/GenBank/DDBJ whole genome shotgun (WGS) entry which is preliminary data.</text>
</comment>
<evidence type="ECO:0000256" key="1">
    <source>
        <dbReference type="SAM" id="MobiDB-lite"/>
    </source>
</evidence>
<dbReference type="AlphaFoldDB" id="A0AAV7VDT5"/>
<name>A0AAV7VDT5_PLEWA</name>
<feature type="compositionally biased region" description="Basic and acidic residues" evidence="1">
    <location>
        <begin position="64"/>
        <end position="80"/>
    </location>
</feature>
<organism evidence="2 3">
    <name type="scientific">Pleurodeles waltl</name>
    <name type="common">Iberian ribbed newt</name>
    <dbReference type="NCBI Taxonomy" id="8319"/>
    <lineage>
        <taxon>Eukaryota</taxon>
        <taxon>Metazoa</taxon>
        <taxon>Chordata</taxon>
        <taxon>Craniata</taxon>
        <taxon>Vertebrata</taxon>
        <taxon>Euteleostomi</taxon>
        <taxon>Amphibia</taxon>
        <taxon>Batrachia</taxon>
        <taxon>Caudata</taxon>
        <taxon>Salamandroidea</taxon>
        <taxon>Salamandridae</taxon>
        <taxon>Pleurodelinae</taxon>
        <taxon>Pleurodeles</taxon>
    </lineage>
</organism>
<evidence type="ECO:0000313" key="3">
    <source>
        <dbReference type="Proteomes" id="UP001066276"/>
    </source>
</evidence>
<proteinExistence type="predicted"/>
<feature type="region of interest" description="Disordered" evidence="1">
    <location>
        <begin position="1"/>
        <end position="97"/>
    </location>
</feature>
<dbReference type="EMBL" id="JANPWB010000003">
    <property type="protein sequence ID" value="KAJ1198779.1"/>
    <property type="molecule type" value="Genomic_DNA"/>
</dbReference>
<evidence type="ECO:0000313" key="2">
    <source>
        <dbReference type="EMBL" id="KAJ1198779.1"/>
    </source>
</evidence>
<dbReference type="Proteomes" id="UP001066276">
    <property type="component" value="Chromosome 2_1"/>
</dbReference>
<sequence>MSAPGALQRVTLVPRRTPTRKKRVVAARRKERRKTQKMPTQEDGENGRQDPKDMDASGETETADIGRTEESGVESVEAKKGSGNGLPSQSRTDKQGR</sequence>
<feature type="compositionally biased region" description="Basic residues" evidence="1">
    <location>
        <begin position="17"/>
        <end position="36"/>
    </location>
</feature>
<keyword evidence="3" id="KW-1185">Reference proteome</keyword>
<gene>
    <name evidence="2" type="ORF">NDU88_002618</name>
</gene>
<protein>
    <submittedName>
        <fullName evidence="2">Uncharacterized protein</fullName>
    </submittedName>
</protein>